<reference evidence="7" key="1">
    <citation type="journal article" date="2023" name="G3 (Bethesda)">
        <title>A reference genome for the long-term kleptoplast-retaining sea slug Elysia crispata morphotype clarki.</title>
        <authorList>
            <person name="Eastman K.E."/>
            <person name="Pendleton A.L."/>
            <person name="Shaikh M.A."/>
            <person name="Suttiyut T."/>
            <person name="Ogas R."/>
            <person name="Tomko P."/>
            <person name="Gavelis G."/>
            <person name="Widhalm J.R."/>
            <person name="Wisecaver J.H."/>
        </authorList>
    </citation>
    <scope>NUCLEOTIDE SEQUENCE</scope>
    <source>
        <strain evidence="7">ECLA1</strain>
    </source>
</reference>
<accession>A0AAE1DQ12</accession>
<organism evidence="7 8">
    <name type="scientific">Elysia crispata</name>
    <name type="common">lettuce slug</name>
    <dbReference type="NCBI Taxonomy" id="231223"/>
    <lineage>
        <taxon>Eukaryota</taxon>
        <taxon>Metazoa</taxon>
        <taxon>Spiralia</taxon>
        <taxon>Lophotrochozoa</taxon>
        <taxon>Mollusca</taxon>
        <taxon>Gastropoda</taxon>
        <taxon>Heterobranchia</taxon>
        <taxon>Euthyneura</taxon>
        <taxon>Panpulmonata</taxon>
        <taxon>Sacoglossa</taxon>
        <taxon>Placobranchoidea</taxon>
        <taxon>Plakobranchidae</taxon>
        <taxon>Elysia</taxon>
    </lineage>
</organism>
<dbReference type="EMBL" id="JAWDGP010002895">
    <property type="protein sequence ID" value="KAK3778861.1"/>
    <property type="molecule type" value="Genomic_DNA"/>
</dbReference>
<dbReference type="PANTHER" id="PTHR23423">
    <property type="entry name" value="ORGANIC SOLUTE TRANSPORTER-RELATED"/>
    <property type="match status" value="1"/>
</dbReference>
<evidence type="ECO:0000313" key="7">
    <source>
        <dbReference type="EMBL" id="KAK3778861.1"/>
    </source>
</evidence>
<keyword evidence="3 6" id="KW-1133">Transmembrane helix</keyword>
<feature type="transmembrane region" description="Helical" evidence="6">
    <location>
        <begin position="210"/>
        <end position="232"/>
    </location>
</feature>
<keyword evidence="4 6" id="KW-0472">Membrane</keyword>
<feature type="compositionally biased region" description="Basic and acidic residues" evidence="5">
    <location>
        <begin position="535"/>
        <end position="544"/>
    </location>
</feature>
<feature type="compositionally biased region" description="Polar residues" evidence="5">
    <location>
        <begin position="381"/>
        <end position="406"/>
    </location>
</feature>
<dbReference type="InterPro" id="IPR005178">
    <property type="entry name" value="Ostalpha/TMEM184C"/>
</dbReference>
<comment type="caution">
    <text evidence="7">The sequence shown here is derived from an EMBL/GenBank/DDBJ whole genome shotgun (WGS) entry which is preliminary data.</text>
</comment>
<evidence type="ECO:0000256" key="5">
    <source>
        <dbReference type="SAM" id="MobiDB-lite"/>
    </source>
</evidence>
<comment type="subcellular location">
    <subcellularLocation>
        <location evidence="1">Membrane</location>
        <topology evidence="1">Multi-pass membrane protein</topology>
    </subcellularLocation>
</comment>
<dbReference type="Pfam" id="PF03619">
    <property type="entry name" value="Solute_trans_a"/>
    <property type="match status" value="1"/>
</dbReference>
<name>A0AAE1DQ12_9GAST</name>
<sequence length="578" mass="65379">MDCGTFVRLWRNWIRLAVFVLYGIAICIALPLCIWHLDEKGAARHVQAWFVAGLFVMMALPISLGGIMQHIIHYTTPHLQKFIIRILWMVPIYALNAWFALRFPSAAIYLDTLRECYEAYVIYNFMAYLLSFLNHEYPHLEIQIQNKPPVKFLFPLSFLPPIENSEKFVKRCKHGVLQYTVVRPAMTIIALICEMCGKYNEGDFDFKSGWSYIVIINNASQILAMYCLVLFYKTFKEELQYLNPVPKFLCVKAVVFLSFWQSLVIAALAKMGVIPQNGPWVYYENIHEVSTGIQDFCICIEMFLAAIAHYYSFSHKPFVNLAAEQQNCCSSFLMMWDVRDVGEDVVEHARYIGRGMHKTISRGARLAGIRGEERTPLLSDRNPQAQVLDSSEQFDQSSVEYLQNQRPPSPAEHIGHSRQREDTHSAGGDSGSVASSRKRYGSFATKSTSSSMYNYAEFGASTEDGRGQAVRGVRADKQYSGFEKSMEGMTFGGSRAEDDEFEHLDADKVSDSDTEDHINKSVAVDENAGSSLTSLEDKDSEPVESKSIPNESVQPADIKTQEGMQVDVHNTDDNAECV</sequence>
<evidence type="ECO:0008006" key="9">
    <source>
        <dbReference type="Google" id="ProtNLM"/>
    </source>
</evidence>
<keyword evidence="2 6" id="KW-0812">Transmembrane</keyword>
<evidence type="ECO:0000256" key="2">
    <source>
        <dbReference type="ARBA" id="ARBA00022692"/>
    </source>
</evidence>
<feature type="transmembrane region" description="Helical" evidence="6">
    <location>
        <begin position="253"/>
        <end position="273"/>
    </location>
</feature>
<feature type="compositionally biased region" description="Low complexity" evidence="5">
    <location>
        <begin position="425"/>
        <end position="435"/>
    </location>
</feature>
<dbReference type="AlphaFoldDB" id="A0AAE1DQ12"/>
<dbReference type="SMART" id="SM01417">
    <property type="entry name" value="Solute_trans_a"/>
    <property type="match status" value="1"/>
</dbReference>
<evidence type="ECO:0000313" key="8">
    <source>
        <dbReference type="Proteomes" id="UP001283361"/>
    </source>
</evidence>
<feature type="transmembrane region" description="Helical" evidence="6">
    <location>
        <begin position="12"/>
        <end position="37"/>
    </location>
</feature>
<feature type="transmembrane region" description="Helical" evidence="6">
    <location>
        <begin position="82"/>
        <end position="101"/>
    </location>
</feature>
<dbReference type="Proteomes" id="UP001283361">
    <property type="component" value="Unassembled WGS sequence"/>
</dbReference>
<feature type="compositionally biased region" description="Basic and acidic residues" evidence="5">
    <location>
        <begin position="503"/>
        <end position="519"/>
    </location>
</feature>
<keyword evidence="8" id="KW-1185">Reference proteome</keyword>
<feature type="region of interest" description="Disordered" evidence="5">
    <location>
        <begin position="372"/>
        <end position="438"/>
    </location>
</feature>
<evidence type="ECO:0000256" key="6">
    <source>
        <dbReference type="SAM" id="Phobius"/>
    </source>
</evidence>
<evidence type="ECO:0000256" key="1">
    <source>
        <dbReference type="ARBA" id="ARBA00004141"/>
    </source>
</evidence>
<evidence type="ECO:0000256" key="3">
    <source>
        <dbReference type="ARBA" id="ARBA00022989"/>
    </source>
</evidence>
<gene>
    <name evidence="7" type="ORF">RRG08_013126</name>
</gene>
<feature type="compositionally biased region" description="Basic and acidic residues" evidence="5">
    <location>
        <begin position="413"/>
        <end position="424"/>
    </location>
</feature>
<feature type="transmembrane region" description="Helical" evidence="6">
    <location>
        <begin position="49"/>
        <end position="70"/>
    </location>
</feature>
<feature type="region of interest" description="Disordered" evidence="5">
    <location>
        <begin position="485"/>
        <end position="578"/>
    </location>
</feature>
<protein>
    <recommendedName>
        <fullName evidence="9">Transmembrane protein 184C</fullName>
    </recommendedName>
</protein>
<proteinExistence type="predicted"/>
<dbReference type="GO" id="GO:0016020">
    <property type="term" value="C:membrane"/>
    <property type="evidence" value="ECO:0007669"/>
    <property type="project" value="UniProtKB-SubCell"/>
</dbReference>
<evidence type="ECO:0000256" key="4">
    <source>
        <dbReference type="ARBA" id="ARBA00023136"/>
    </source>
</evidence>